<keyword evidence="2" id="KW-1185">Reference proteome</keyword>
<organism evidence="1 2">
    <name type="scientific">Irpex rosettiformis</name>
    <dbReference type="NCBI Taxonomy" id="378272"/>
    <lineage>
        <taxon>Eukaryota</taxon>
        <taxon>Fungi</taxon>
        <taxon>Dikarya</taxon>
        <taxon>Basidiomycota</taxon>
        <taxon>Agaricomycotina</taxon>
        <taxon>Agaricomycetes</taxon>
        <taxon>Polyporales</taxon>
        <taxon>Irpicaceae</taxon>
        <taxon>Irpex</taxon>
    </lineage>
</organism>
<name>A0ACB8U1S5_9APHY</name>
<accession>A0ACB8U1S5</accession>
<gene>
    <name evidence="1" type="ORF">BDY19DRAFT_187944</name>
</gene>
<comment type="caution">
    <text evidence="1">The sequence shown here is derived from an EMBL/GenBank/DDBJ whole genome shotgun (WGS) entry which is preliminary data.</text>
</comment>
<reference evidence="1" key="1">
    <citation type="journal article" date="2021" name="Environ. Microbiol.">
        <title>Gene family expansions and transcriptome signatures uncover fungal adaptations to wood decay.</title>
        <authorList>
            <person name="Hage H."/>
            <person name="Miyauchi S."/>
            <person name="Viragh M."/>
            <person name="Drula E."/>
            <person name="Min B."/>
            <person name="Chaduli D."/>
            <person name="Navarro D."/>
            <person name="Favel A."/>
            <person name="Norest M."/>
            <person name="Lesage-Meessen L."/>
            <person name="Balint B."/>
            <person name="Merenyi Z."/>
            <person name="de Eugenio L."/>
            <person name="Morin E."/>
            <person name="Martinez A.T."/>
            <person name="Baldrian P."/>
            <person name="Stursova M."/>
            <person name="Martinez M.J."/>
            <person name="Novotny C."/>
            <person name="Magnuson J.K."/>
            <person name="Spatafora J.W."/>
            <person name="Maurice S."/>
            <person name="Pangilinan J."/>
            <person name="Andreopoulos W."/>
            <person name="LaButti K."/>
            <person name="Hundley H."/>
            <person name="Na H."/>
            <person name="Kuo A."/>
            <person name="Barry K."/>
            <person name="Lipzen A."/>
            <person name="Henrissat B."/>
            <person name="Riley R."/>
            <person name="Ahrendt S."/>
            <person name="Nagy L.G."/>
            <person name="Grigoriev I.V."/>
            <person name="Martin F."/>
            <person name="Rosso M.N."/>
        </authorList>
    </citation>
    <scope>NUCLEOTIDE SEQUENCE</scope>
    <source>
        <strain evidence="1">CBS 384.51</strain>
    </source>
</reference>
<evidence type="ECO:0000313" key="1">
    <source>
        <dbReference type="EMBL" id="KAI0088248.1"/>
    </source>
</evidence>
<sequence length="392" mass="44250">MATDNSFCPLCTAKIAAAGRVYINPRAKRYEANICFVPDRDRVQNRDLSDNDMIYGPGLLRALHAIRDPRRYDVLQDMLLLINDWVRYYDDAGTWEQLEAKFCVELTNTLLEIVADLSAYTFDDDKGVSGPFLQNLFACLAISMDYYTMLSATDYLPNMNIESTSKKADRLFTFIWSHKGLLNRPHKEGSRSSESGSTWYLADYVLRVACGTRHIMHIRKDTTPSALITESRYYHILLYCWLGNQKYALDSHATTGLSLLSAYISYNEPHNSGKLMGSLVRSAITPDLAHSLTNKVSMMLADPTLSSQTLHNLLAISSSLLLECQQFLNPSSDEALERLMNNWCAVVERNICLGGLLVEERAAPNRHGQDGLIMAMGWKVIGETIEQRSYRS</sequence>
<protein>
    <submittedName>
        <fullName evidence="1">Uncharacterized protein</fullName>
    </submittedName>
</protein>
<dbReference type="EMBL" id="MU274914">
    <property type="protein sequence ID" value="KAI0088248.1"/>
    <property type="molecule type" value="Genomic_DNA"/>
</dbReference>
<evidence type="ECO:0000313" key="2">
    <source>
        <dbReference type="Proteomes" id="UP001055072"/>
    </source>
</evidence>
<proteinExistence type="predicted"/>
<dbReference type="Proteomes" id="UP001055072">
    <property type="component" value="Unassembled WGS sequence"/>
</dbReference>